<feature type="transmembrane region" description="Helical" evidence="1">
    <location>
        <begin position="90"/>
        <end position="116"/>
    </location>
</feature>
<proteinExistence type="predicted"/>
<evidence type="ECO:0000313" key="2">
    <source>
        <dbReference type="EMBL" id="WOK07754.1"/>
    </source>
</evidence>
<dbReference type="Proteomes" id="UP001302349">
    <property type="component" value="Chromosome"/>
</dbReference>
<evidence type="ECO:0000313" key="3">
    <source>
        <dbReference type="Proteomes" id="UP001302349"/>
    </source>
</evidence>
<keyword evidence="3" id="KW-1185">Reference proteome</keyword>
<feature type="transmembrane region" description="Helical" evidence="1">
    <location>
        <begin position="20"/>
        <end position="39"/>
    </location>
</feature>
<evidence type="ECO:0000256" key="1">
    <source>
        <dbReference type="SAM" id="Phobius"/>
    </source>
</evidence>
<gene>
    <name evidence="2" type="ORF">RT717_03835</name>
</gene>
<accession>A0ABZ0IUD0</accession>
<dbReference type="RefSeq" id="WP_317490410.1">
    <property type="nucleotide sequence ID" value="NZ_CP136051.1"/>
</dbReference>
<reference evidence="2 3" key="1">
    <citation type="journal article" date="2023" name="Microbiol. Resour. Announc.">
        <title>Complete Genome Sequence of Imperialibacter roseus strain P4T.</title>
        <authorList>
            <person name="Tizabi D.R."/>
            <person name="Bachvaroff T."/>
            <person name="Hill R.T."/>
        </authorList>
    </citation>
    <scope>NUCLEOTIDE SEQUENCE [LARGE SCALE GENOMIC DNA]</scope>
    <source>
        <strain evidence="2 3">P4T</strain>
    </source>
</reference>
<sequence length="162" mass="18179">MHYKTDKSIPAFLQHLETVTTAGSASLVVGPFLLLHYLLNGSNRRDFYGHIYNTGFDIAIIKGLSPSFYTLNGQLSETDQGVVVEVRYDLLIFPVLIFTLISIALTLGSVFMFWKFNNWEDGFFLSGMLLLTVAMGGLGARNDRQRLRRHFVALTGVTEIVK</sequence>
<organism evidence="2 3">
    <name type="scientific">Imperialibacter roseus</name>
    <dbReference type="NCBI Taxonomy" id="1324217"/>
    <lineage>
        <taxon>Bacteria</taxon>
        <taxon>Pseudomonadati</taxon>
        <taxon>Bacteroidota</taxon>
        <taxon>Cytophagia</taxon>
        <taxon>Cytophagales</taxon>
        <taxon>Flammeovirgaceae</taxon>
        <taxon>Imperialibacter</taxon>
    </lineage>
</organism>
<protein>
    <submittedName>
        <fullName evidence="2">Uncharacterized protein</fullName>
    </submittedName>
</protein>
<keyword evidence="1" id="KW-0472">Membrane</keyword>
<keyword evidence="1" id="KW-1133">Transmembrane helix</keyword>
<keyword evidence="1" id="KW-0812">Transmembrane</keyword>
<dbReference type="EMBL" id="CP136051">
    <property type="protein sequence ID" value="WOK07754.1"/>
    <property type="molecule type" value="Genomic_DNA"/>
</dbReference>
<feature type="transmembrane region" description="Helical" evidence="1">
    <location>
        <begin position="122"/>
        <end position="140"/>
    </location>
</feature>
<name>A0ABZ0IUD0_9BACT</name>